<dbReference type="PANTHER" id="PTHR43861">
    <property type="entry name" value="TRANS-ACONITATE 2-METHYLTRANSFERASE-RELATED"/>
    <property type="match status" value="1"/>
</dbReference>
<evidence type="ECO:0000313" key="2">
    <source>
        <dbReference type="Proteomes" id="UP000664332"/>
    </source>
</evidence>
<dbReference type="Proteomes" id="UP000664332">
    <property type="component" value="Unassembled WGS sequence"/>
</dbReference>
<sequence length="256" mass="27335">MDTTSRGKQILHADHFLGDCSGTVPVILHRAAGETLCDVGCGTGELLRAATRMGFRATGVDADPRMVDAAGLGTPSGVEVHRAALPDISGLGTFQTVIANFVLDEVEQPAASAAALEELTADGGTVIATCWPETLPPHRQSVVDALDAVSGTDGVPGCCVRERFAHTPEGLSELLLGDTGLVVTEATIVDWTWRTDRKNYLSSAAVWFDKAFARLDKDTRTSVREAVTDKVVRYRLGETQLYRFPCQAVVVVAHKS</sequence>
<evidence type="ECO:0000313" key="1">
    <source>
        <dbReference type="EMBL" id="MBN9644643.1"/>
    </source>
</evidence>
<accession>A0A939E2M6</accession>
<dbReference type="GO" id="GO:0008168">
    <property type="term" value="F:methyltransferase activity"/>
    <property type="evidence" value="ECO:0007669"/>
    <property type="project" value="UniProtKB-KW"/>
</dbReference>
<dbReference type="Gene3D" id="3.40.50.150">
    <property type="entry name" value="Vaccinia Virus protein VP39"/>
    <property type="match status" value="1"/>
</dbReference>
<dbReference type="CDD" id="cd02440">
    <property type="entry name" value="AdoMet_MTases"/>
    <property type="match status" value="1"/>
</dbReference>
<keyword evidence="1" id="KW-0489">Methyltransferase</keyword>
<dbReference type="GO" id="GO:0032259">
    <property type="term" value="P:methylation"/>
    <property type="evidence" value="ECO:0007669"/>
    <property type="project" value="UniProtKB-KW"/>
</dbReference>
<proteinExistence type="predicted"/>
<keyword evidence="1" id="KW-0808">Transferase</keyword>
<dbReference type="SUPFAM" id="SSF53335">
    <property type="entry name" value="S-adenosyl-L-methionine-dependent methyltransferases"/>
    <property type="match status" value="1"/>
</dbReference>
<gene>
    <name evidence="1" type="ORF">JZY06_08490</name>
</gene>
<dbReference type="RefSeq" id="WP_207279133.1">
    <property type="nucleotide sequence ID" value="NZ_JAFLEQ010000016.1"/>
</dbReference>
<protein>
    <submittedName>
        <fullName evidence="1">Methyltransferase domain-containing protein</fullName>
    </submittedName>
</protein>
<name>A0A939E2M6_9CORY</name>
<dbReference type="InterPro" id="IPR029063">
    <property type="entry name" value="SAM-dependent_MTases_sf"/>
</dbReference>
<reference evidence="1" key="1">
    <citation type="submission" date="2021-03" db="EMBL/GenBank/DDBJ databases">
        <authorList>
            <person name="Sun Q."/>
        </authorList>
    </citation>
    <scope>NUCLEOTIDE SEQUENCE</scope>
    <source>
        <strain evidence="1">CCM 8862</strain>
    </source>
</reference>
<organism evidence="1 2">
    <name type="scientific">Corynebacterium mendelii</name>
    <dbReference type="NCBI Taxonomy" id="2765362"/>
    <lineage>
        <taxon>Bacteria</taxon>
        <taxon>Bacillati</taxon>
        <taxon>Actinomycetota</taxon>
        <taxon>Actinomycetes</taxon>
        <taxon>Mycobacteriales</taxon>
        <taxon>Corynebacteriaceae</taxon>
        <taxon>Corynebacterium</taxon>
    </lineage>
</organism>
<dbReference type="AlphaFoldDB" id="A0A939E2M6"/>
<dbReference type="EMBL" id="JAFLEQ010000016">
    <property type="protein sequence ID" value="MBN9644643.1"/>
    <property type="molecule type" value="Genomic_DNA"/>
</dbReference>
<comment type="caution">
    <text evidence="1">The sequence shown here is derived from an EMBL/GenBank/DDBJ whole genome shotgun (WGS) entry which is preliminary data.</text>
</comment>
<keyword evidence="2" id="KW-1185">Reference proteome</keyword>
<dbReference type="Pfam" id="PF13489">
    <property type="entry name" value="Methyltransf_23"/>
    <property type="match status" value="1"/>
</dbReference>